<dbReference type="KEGG" id="tdf:H9L22_07685"/>
<organism evidence="7 8">
    <name type="scientific">Tessaracoccus defluvii</name>
    <dbReference type="NCBI Taxonomy" id="1285901"/>
    <lineage>
        <taxon>Bacteria</taxon>
        <taxon>Bacillati</taxon>
        <taxon>Actinomycetota</taxon>
        <taxon>Actinomycetes</taxon>
        <taxon>Propionibacteriales</taxon>
        <taxon>Propionibacteriaceae</taxon>
        <taxon>Tessaracoccus</taxon>
    </lineage>
</organism>
<feature type="transmembrane region" description="Helical" evidence="5">
    <location>
        <begin position="129"/>
        <end position="155"/>
    </location>
</feature>
<dbReference type="RefSeq" id="WP_187722253.1">
    <property type="nucleotide sequence ID" value="NZ_BAABBL010000012.1"/>
</dbReference>
<evidence type="ECO:0000256" key="3">
    <source>
        <dbReference type="ARBA" id="ARBA00022989"/>
    </source>
</evidence>
<reference evidence="7 8" key="1">
    <citation type="submission" date="2020-08" db="EMBL/GenBank/DDBJ databases">
        <title>Genome sequence of Tessaracoccus defluvii JCM 17540T.</title>
        <authorList>
            <person name="Hyun D.-W."/>
            <person name="Bae J.-W."/>
        </authorList>
    </citation>
    <scope>NUCLEOTIDE SEQUENCE [LARGE SCALE GENOMIC DNA]</scope>
    <source>
        <strain evidence="7 8">JCM 17540</strain>
    </source>
</reference>
<keyword evidence="2 5" id="KW-0812">Transmembrane</keyword>
<proteinExistence type="predicted"/>
<dbReference type="PANTHER" id="PTHR23523">
    <property type="match status" value="1"/>
</dbReference>
<dbReference type="EMBL" id="CP060789">
    <property type="protein sequence ID" value="QNP57150.1"/>
    <property type="molecule type" value="Genomic_DNA"/>
</dbReference>
<dbReference type="SUPFAM" id="SSF103473">
    <property type="entry name" value="MFS general substrate transporter"/>
    <property type="match status" value="1"/>
</dbReference>
<evidence type="ECO:0000256" key="1">
    <source>
        <dbReference type="ARBA" id="ARBA00004651"/>
    </source>
</evidence>
<keyword evidence="4 5" id="KW-0472">Membrane</keyword>
<feature type="transmembrane region" description="Helical" evidence="5">
    <location>
        <begin position="273"/>
        <end position="292"/>
    </location>
</feature>
<keyword evidence="3 5" id="KW-1133">Transmembrane helix</keyword>
<evidence type="ECO:0000256" key="2">
    <source>
        <dbReference type="ARBA" id="ARBA00022692"/>
    </source>
</evidence>
<feature type="transmembrane region" description="Helical" evidence="5">
    <location>
        <begin position="99"/>
        <end position="117"/>
    </location>
</feature>
<feature type="transmembrane region" description="Helical" evidence="5">
    <location>
        <begin position="298"/>
        <end position="318"/>
    </location>
</feature>
<dbReference type="InterPro" id="IPR011701">
    <property type="entry name" value="MFS"/>
</dbReference>
<gene>
    <name evidence="7" type="ORF">H9L22_07685</name>
</gene>
<evidence type="ECO:0000313" key="8">
    <source>
        <dbReference type="Proteomes" id="UP000516117"/>
    </source>
</evidence>
<feature type="transmembrane region" description="Helical" evidence="5">
    <location>
        <begin position="209"/>
        <end position="231"/>
    </location>
</feature>
<comment type="subcellular location">
    <subcellularLocation>
        <location evidence="1">Cell membrane</location>
        <topology evidence="1">Multi-pass membrane protein</topology>
    </subcellularLocation>
</comment>
<dbReference type="Pfam" id="PF07690">
    <property type="entry name" value="MFS_1"/>
    <property type="match status" value="1"/>
</dbReference>
<feature type="transmembrane region" description="Helical" evidence="5">
    <location>
        <begin position="243"/>
        <end position="266"/>
    </location>
</feature>
<feature type="transmembrane region" description="Helical" evidence="5">
    <location>
        <begin position="330"/>
        <end position="352"/>
    </location>
</feature>
<name>A0A7H0H9D4_9ACTN</name>
<dbReference type="AlphaFoldDB" id="A0A7H0H9D4"/>
<dbReference type="InterPro" id="IPR052524">
    <property type="entry name" value="MFS_Cyanate_Porter"/>
</dbReference>
<protein>
    <submittedName>
        <fullName evidence="7">MFS transporter</fullName>
    </submittedName>
</protein>
<dbReference type="Proteomes" id="UP000516117">
    <property type="component" value="Chromosome"/>
</dbReference>
<evidence type="ECO:0000259" key="6">
    <source>
        <dbReference type="PROSITE" id="PS50850"/>
    </source>
</evidence>
<evidence type="ECO:0000313" key="7">
    <source>
        <dbReference type="EMBL" id="QNP57150.1"/>
    </source>
</evidence>
<feature type="transmembrane region" description="Helical" evidence="5">
    <location>
        <begin position="161"/>
        <end position="180"/>
    </location>
</feature>
<dbReference type="Gene3D" id="1.20.1250.20">
    <property type="entry name" value="MFS general substrate transporter like domains"/>
    <property type="match status" value="1"/>
</dbReference>
<dbReference type="GO" id="GO:0022857">
    <property type="term" value="F:transmembrane transporter activity"/>
    <property type="evidence" value="ECO:0007669"/>
    <property type="project" value="InterPro"/>
</dbReference>
<dbReference type="InterPro" id="IPR020846">
    <property type="entry name" value="MFS_dom"/>
</dbReference>
<dbReference type="PANTHER" id="PTHR23523:SF2">
    <property type="entry name" value="2-NITROIMIDAZOLE TRANSPORTER"/>
    <property type="match status" value="1"/>
</dbReference>
<dbReference type="InterPro" id="IPR036259">
    <property type="entry name" value="MFS_trans_sf"/>
</dbReference>
<accession>A0A7H0H9D4</accession>
<dbReference type="GO" id="GO:0005886">
    <property type="term" value="C:plasma membrane"/>
    <property type="evidence" value="ECO:0007669"/>
    <property type="project" value="UniProtKB-SubCell"/>
</dbReference>
<evidence type="ECO:0000256" key="4">
    <source>
        <dbReference type="ARBA" id="ARBA00023136"/>
    </source>
</evidence>
<evidence type="ECO:0000256" key="5">
    <source>
        <dbReference type="SAM" id="Phobius"/>
    </source>
</evidence>
<feature type="transmembrane region" description="Helical" evidence="5">
    <location>
        <begin position="74"/>
        <end position="93"/>
    </location>
</feature>
<sequence length="393" mass="41096">METLRRWMPLVALLCLAFNLRPVAVSVGPVLTEITAELGLTGTTAGLLTSLPTLCFAAFGAAAPWVARKLGDHGTIAVALLALIAGQVLRLLADDAVGFLLASALALAGMAMANVLLPSLVRQHYPDRIGLVTALYSLTLTIGVTVASMATVPLAVALGGWRAGLGTIVIAAVVALLFWLPMLRGGHATRGARGDAVTLRHIARTRLGWALAVFFGIQSAQAYSIFGWLASVYRSAGLDEVQAGLMLGIATGVGIVPAFLIPAYVARTPNPTGLFLAIMGFLFAGYLGLIFAPTAAPWLWAVFLALGTASFPLLLALFGTRARTPAATAALSGFAQSVGYVIATMGPLSFGILHSLTGRWEPSMWVQLVLAVPMIVAGLYACRPRLIEDQLRA</sequence>
<dbReference type="PROSITE" id="PS50850">
    <property type="entry name" value="MFS"/>
    <property type="match status" value="1"/>
</dbReference>
<feature type="transmembrane region" description="Helical" evidence="5">
    <location>
        <begin position="48"/>
        <end position="67"/>
    </location>
</feature>
<keyword evidence="8" id="KW-1185">Reference proteome</keyword>
<feature type="transmembrane region" description="Helical" evidence="5">
    <location>
        <begin position="364"/>
        <end position="382"/>
    </location>
</feature>
<feature type="domain" description="Major facilitator superfamily (MFS) profile" evidence="6">
    <location>
        <begin position="7"/>
        <end position="385"/>
    </location>
</feature>